<dbReference type="Proteomes" id="UP001158049">
    <property type="component" value="Unassembled WGS sequence"/>
</dbReference>
<dbReference type="InterPro" id="IPR029058">
    <property type="entry name" value="AB_hydrolase_fold"/>
</dbReference>
<accession>A0ABY1PUQ7</accession>
<name>A0ABY1PUQ7_9BURK</name>
<feature type="domain" description="Dienelactone hydrolase" evidence="1">
    <location>
        <begin position="16"/>
        <end position="230"/>
    </location>
</feature>
<reference evidence="2 3" key="1">
    <citation type="submission" date="2017-05" db="EMBL/GenBank/DDBJ databases">
        <authorList>
            <person name="Varghese N."/>
            <person name="Submissions S."/>
        </authorList>
    </citation>
    <scope>NUCLEOTIDE SEQUENCE [LARGE SCALE GENOMIC DNA]</scope>
    <source>
        <strain evidence="2 3">DSM 26001</strain>
    </source>
</reference>
<evidence type="ECO:0000313" key="2">
    <source>
        <dbReference type="EMBL" id="SMP49064.1"/>
    </source>
</evidence>
<dbReference type="SUPFAM" id="SSF53474">
    <property type="entry name" value="alpha/beta-Hydrolases"/>
    <property type="match status" value="1"/>
</dbReference>
<dbReference type="EMBL" id="FXUL01000002">
    <property type="protein sequence ID" value="SMP49064.1"/>
    <property type="molecule type" value="Genomic_DNA"/>
</dbReference>
<dbReference type="InterPro" id="IPR051049">
    <property type="entry name" value="Dienelactone_hydrolase-like"/>
</dbReference>
<evidence type="ECO:0000259" key="1">
    <source>
        <dbReference type="Pfam" id="PF01738"/>
    </source>
</evidence>
<gene>
    <name evidence="2" type="ORF">SAMN06295970_102199</name>
</gene>
<dbReference type="Gene3D" id="3.40.50.1820">
    <property type="entry name" value="alpha/beta hydrolase"/>
    <property type="match status" value="1"/>
</dbReference>
<dbReference type="PANTHER" id="PTHR46623">
    <property type="entry name" value="CARBOXYMETHYLENEBUTENOLIDASE-RELATED"/>
    <property type="match status" value="1"/>
</dbReference>
<organism evidence="2 3">
    <name type="scientific">Noviherbaspirillum suwonense</name>
    <dbReference type="NCBI Taxonomy" id="1224511"/>
    <lineage>
        <taxon>Bacteria</taxon>
        <taxon>Pseudomonadati</taxon>
        <taxon>Pseudomonadota</taxon>
        <taxon>Betaproteobacteria</taxon>
        <taxon>Burkholderiales</taxon>
        <taxon>Oxalobacteraceae</taxon>
        <taxon>Noviherbaspirillum</taxon>
    </lineage>
</organism>
<comment type="caution">
    <text evidence="2">The sequence shown here is derived from an EMBL/GenBank/DDBJ whole genome shotgun (WGS) entry which is preliminary data.</text>
</comment>
<dbReference type="PANTHER" id="PTHR46623:SF6">
    <property type="entry name" value="ALPHA_BETA-HYDROLASES SUPERFAMILY PROTEIN"/>
    <property type="match status" value="1"/>
</dbReference>
<sequence>MNSRWIDIDTNNGNAFRGYLSLPPKGTGPGIVLIQEIWGVNGHIRAVADQYALDGYVVLAPDVFWRQKPGVDLQYDEAGSTQAFAYLKNLDLPLAVQDLTQAVNMLRGMPEVSGGVASLGFCMGGLLSYLCAANAGVDAAVCYYGGGIDGHLNQADKVTCPILFHFAEKDHFISKSAIDAVQAAFGKARNAVIETYPDVDHGFNCWERPSYNQKASAVAHGMSLSFLGKVL</sequence>
<protein>
    <submittedName>
        <fullName evidence="2">Carboxymethylenebutenolidase</fullName>
    </submittedName>
</protein>
<dbReference type="Pfam" id="PF01738">
    <property type="entry name" value="DLH"/>
    <property type="match status" value="1"/>
</dbReference>
<proteinExistence type="predicted"/>
<keyword evidence="3" id="KW-1185">Reference proteome</keyword>
<dbReference type="RefSeq" id="WP_283441001.1">
    <property type="nucleotide sequence ID" value="NZ_FXUL01000002.1"/>
</dbReference>
<dbReference type="InterPro" id="IPR002925">
    <property type="entry name" value="Dienelactn_hydro"/>
</dbReference>
<evidence type="ECO:0000313" key="3">
    <source>
        <dbReference type="Proteomes" id="UP001158049"/>
    </source>
</evidence>